<name>A0ABP1GCV2_9CHLO</name>
<sequence>MWRLTAVLSVVILVLRHDMVQGQGGEEAQIQRQKERLDMAAWIQANGGKMGWMVGTNLQGVRGAVATHSYEPGDIISVVPRNITFDLGPQEWTAPELAVNLMGSRFAHPAKWKFMAPYIQGLPDSTALYGKYTFIQEHVGLLQDERLADMVYRMRQWLEWVFTGENDAVPGEHTVPALIKAFPDAAQLTFSDLSYWTALVDMYSFSFEHPVNKNFHRFLVPAMDMVNHEFDANTEVRITRDGELFAARALKPIKAGEEITHRYSWSIERNDKSMMNYFFVHQRSPPRLCAADLPGGSVWDDQEQTPPDDDVGSPGGIPVSKEEAERLRAILGTFPTTEDEDRNILANGDVTDWRSRTLIDFRIRRKESLRLAIERLEAALTADQAAESSTESSTESTMAQDSAEESAQSSASRITESVQASGVKKRAAVNPVEDASEDLQEPKFIKMGSAAVDEL</sequence>
<dbReference type="EMBL" id="CAXHTA020000021">
    <property type="protein sequence ID" value="CAL5230030.1"/>
    <property type="molecule type" value="Genomic_DNA"/>
</dbReference>
<dbReference type="Gene3D" id="3.90.1410.10">
    <property type="entry name" value="set domain protein methyltransferase, domain 1"/>
    <property type="match status" value="1"/>
</dbReference>
<feature type="compositionally biased region" description="Low complexity" evidence="4">
    <location>
        <begin position="381"/>
        <end position="412"/>
    </location>
</feature>
<accession>A0ABP1GCV2</accession>
<dbReference type="Gene3D" id="3.90.1420.10">
    <property type="entry name" value="Rubisco LSMT, substrate-binding domain"/>
    <property type="match status" value="1"/>
</dbReference>
<feature type="compositionally biased region" description="Acidic residues" evidence="4">
    <location>
        <begin position="300"/>
        <end position="311"/>
    </location>
</feature>
<dbReference type="Pfam" id="PF00856">
    <property type="entry name" value="SET"/>
    <property type="match status" value="1"/>
</dbReference>
<evidence type="ECO:0000256" key="5">
    <source>
        <dbReference type="SAM" id="SignalP"/>
    </source>
</evidence>
<dbReference type="InterPro" id="IPR001214">
    <property type="entry name" value="SET_dom"/>
</dbReference>
<protein>
    <submittedName>
        <fullName evidence="7">G13475 protein</fullName>
    </submittedName>
</protein>
<evidence type="ECO:0000256" key="3">
    <source>
        <dbReference type="ARBA" id="ARBA00022691"/>
    </source>
</evidence>
<evidence type="ECO:0000256" key="1">
    <source>
        <dbReference type="ARBA" id="ARBA00022603"/>
    </source>
</evidence>
<feature type="region of interest" description="Disordered" evidence="4">
    <location>
        <begin position="381"/>
        <end position="455"/>
    </location>
</feature>
<comment type="caution">
    <text evidence="7">The sequence shown here is derived from an EMBL/GenBank/DDBJ whole genome shotgun (WGS) entry which is preliminary data.</text>
</comment>
<reference evidence="7 8" key="1">
    <citation type="submission" date="2024-06" db="EMBL/GenBank/DDBJ databases">
        <authorList>
            <person name="Kraege A."/>
            <person name="Thomma B."/>
        </authorList>
    </citation>
    <scope>NUCLEOTIDE SEQUENCE [LARGE SCALE GENOMIC DNA]</scope>
</reference>
<keyword evidence="8" id="KW-1185">Reference proteome</keyword>
<keyword evidence="2" id="KW-0808">Transferase</keyword>
<feature type="chain" id="PRO_5045824094" evidence="5">
    <location>
        <begin position="23"/>
        <end position="455"/>
    </location>
</feature>
<dbReference type="CDD" id="cd10527">
    <property type="entry name" value="SET_LSMT"/>
    <property type="match status" value="1"/>
</dbReference>
<evidence type="ECO:0000313" key="8">
    <source>
        <dbReference type="Proteomes" id="UP001497392"/>
    </source>
</evidence>
<evidence type="ECO:0000256" key="2">
    <source>
        <dbReference type="ARBA" id="ARBA00022679"/>
    </source>
</evidence>
<dbReference type="PANTHER" id="PTHR13271">
    <property type="entry name" value="UNCHARACTERIZED PUTATIVE METHYLTRANSFERASE"/>
    <property type="match status" value="1"/>
</dbReference>
<dbReference type="SUPFAM" id="SSF82199">
    <property type="entry name" value="SET domain"/>
    <property type="match status" value="1"/>
</dbReference>
<evidence type="ECO:0000313" key="7">
    <source>
        <dbReference type="EMBL" id="CAL5230030.1"/>
    </source>
</evidence>
<dbReference type="SUPFAM" id="SSF81822">
    <property type="entry name" value="RuBisCo LSMT C-terminal, substrate-binding domain"/>
    <property type="match status" value="1"/>
</dbReference>
<dbReference type="InterPro" id="IPR036464">
    <property type="entry name" value="Rubisco_LSMT_subst-bd_sf"/>
</dbReference>
<dbReference type="PANTHER" id="PTHR13271:SF151">
    <property type="entry name" value="SET DOMAIN-CONTAINING PROTEIN 4"/>
    <property type="match status" value="1"/>
</dbReference>
<dbReference type="InterPro" id="IPR050600">
    <property type="entry name" value="SETD3_SETD6_MTase"/>
</dbReference>
<dbReference type="InterPro" id="IPR046341">
    <property type="entry name" value="SET_dom_sf"/>
</dbReference>
<dbReference type="Proteomes" id="UP001497392">
    <property type="component" value="Unassembled WGS sequence"/>
</dbReference>
<proteinExistence type="predicted"/>
<evidence type="ECO:0000259" key="6">
    <source>
        <dbReference type="Pfam" id="PF00856"/>
    </source>
</evidence>
<keyword evidence="5" id="KW-0732">Signal</keyword>
<feature type="signal peptide" evidence="5">
    <location>
        <begin position="1"/>
        <end position="22"/>
    </location>
</feature>
<evidence type="ECO:0000256" key="4">
    <source>
        <dbReference type="SAM" id="MobiDB-lite"/>
    </source>
</evidence>
<keyword evidence="3" id="KW-0949">S-adenosyl-L-methionine</keyword>
<keyword evidence="1" id="KW-0489">Methyltransferase</keyword>
<feature type="region of interest" description="Disordered" evidence="4">
    <location>
        <begin position="292"/>
        <end position="319"/>
    </location>
</feature>
<feature type="domain" description="SET" evidence="6">
    <location>
        <begin position="62"/>
        <end position="263"/>
    </location>
</feature>
<gene>
    <name evidence="7" type="primary">g13475</name>
    <name evidence="7" type="ORF">VP750_LOCUS11936</name>
</gene>
<organism evidence="7 8">
    <name type="scientific">Coccomyxa viridis</name>
    <dbReference type="NCBI Taxonomy" id="1274662"/>
    <lineage>
        <taxon>Eukaryota</taxon>
        <taxon>Viridiplantae</taxon>
        <taxon>Chlorophyta</taxon>
        <taxon>core chlorophytes</taxon>
        <taxon>Trebouxiophyceae</taxon>
        <taxon>Trebouxiophyceae incertae sedis</taxon>
        <taxon>Coccomyxaceae</taxon>
        <taxon>Coccomyxa</taxon>
    </lineage>
</organism>